<accession>A0A8T2RME9</accession>
<proteinExistence type="predicted"/>
<gene>
    <name evidence="1" type="ORF">KP509_26G035900</name>
</gene>
<dbReference type="AlphaFoldDB" id="A0A8T2RME9"/>
<protein>
    <submittedName>
        <fullName evidence="1">Uncharacterized protein</fullName>
    </submittedName>
</protein>
<name>A0A8T2RME9_CERRI</name>
<keyword evidence="2" id="KW-1185">Reference proteome</keyword>
<sequence length="106" mass="12348">MRMPRLYQTHLCLTLSNDQFPRLWLNEALEGRIVRVTESSINANFFTKENPPVYAMQSAFIGDLDIVIPYHKSDPNVKYFVEFYFAGPLRPVRIIFSQGSDMESRT</sequence>
<organism evidence="1 2">
    <name type="scientific">Ceratopteris richardii</name>
    <name type="common">Triangle waterfern</name>
    <dbReference type="NCBI Taxonomy" id="49495"/>
    <lineage>
        <taxon>Eukaryota</taxon>
        <taxon>Viridiplantae</taxon>
        <taxon>Streptophyta</taxon>
        <taxon>Embryophyta</taxon>
        <taxon>Tracheophyta</taxon>
        <taxon>Polypodiopsida</taxon>
        <taxon>Polypodiidae</taxon>
        <taxon>Polypodiales</taxon>
        <taxon>Pteridineae</taxon>
        <taxon>Pteridaceae</taxon>
        <taxon>Parkerioideae</taxon>
        <taxon>Ceratopteris</taxon>
    </lineage>
</organism>
<reference evidence="1" key="1">
    <citation type="submission" date="2021-08" db="EMBL/GenBank/DDBJ databases">
        <title>WGS assembly of Ceratopteris richardii.</title>
        <authorList>
            <person name="Marchant D.B."/>
            <person name="Chen G."/>
            <person name="Jenkins J."/>
            <person name="Shu S."/>
            <person name="Leebens-Mack J."/>
            <person name="Grimwood J."/>
            <person name="Schmutz J."/>
            <person name="Soltis P."/>
            <person name="Soltis D."/>
            <person name="Chen Z.-H."/>
        </authorList>
    </citation>
    <scope>NUCLEOTIDE SEQUENCE</scope>
    <source>
        <strain evidence="1">Whitten #5841</strain>
        <tissue evidence="1">Leaf</tissue>
    </source>
</reference>
<dbReference type="EMBL" id="CM035431">
    <property type="protein sequence ID" value="KAH7296718.1"/>
    <property type="molecule type" value="Genomic_DNA"/>
</dbReference>
<evidence type="ECO:0000313" key="2">
    <source>
        <dbReference type="Proteomes" id="UP000825935"/>
    </source>
</evidence>
<evidence type="ECO:0000313" key="1">
    <source>
        <dbReference type="EMBL" id="KAH7296718.1"/>
    </source>
</evidence>
<dbReference type="Proteomes" id="UP000825935">
    <property type="component" value="Chromosome 26"/>
</dbReference>
<comment type="caution">
    <text evidence="1">The sequence shown here is derived from an EMBL/GenBank/DDBJ whole genome shotgun (WGS) entry which is preliminary data.</text>
</comment>